<evidence type="ECO:0000313" key="3">
    <source>
        <dbReference type="EMBL" id="KAJ1645406.1"/>
    </source>
</evidence>
<dbReference type="AlphaFoldDB" id="A0A9W7XLY7"/>
<name>A0A9W7XLY7_9FUNG</name>
<feature type="region of interest" description="Disordered" evidence="2">
    <location>
        <begin position="123"/>
        <end position="178"/>
    </location>
</feature>
<feature type="compositionally biased region" description="Polar residues" evidence="2">
    <location>
        <begin position="123"/>
        <end position="144"/>
    </location>
</feature>
<accession>A0A9W7XLY7</accession>
<reference evidence="3" key="1">
    <citation type="submission" date="2022-07" db="EMBL/GenBank/DDBJ databases">
        <title>Phylogenomic reconstructions and comparative analyses of Kickxellomycotina fungi.</title>
        <authorList>
            <person name="Reynolds N.K."/>
            <person name="Stajich J.E."/>
            <person name="Barry K."/>
            <person name="Grigoriev I.V."/>
            <person name="Crous P."/>
            <person name="Smith M.E."/>
        </authorList>
    </citation>
    <scope>NUCLEOTIDE SEQUENCE</scope>
    <source>
        <strain evidence="3">NBRC 105413</strain>
    </source>
</reference>
<keyword evidence="1" id="KW-0175">Coiled coil</keyword>
<feature type="coiled-coil region" evidence="1">
    <location>
        <begin position="366"/>
        <end position="407"/>
    </location>
</feature>
<proteinExistence type="predicted"/>
<organism evidence="3 4">
    <name type="scientific">Coemansia asiatica</name>
    <dbReference type="NCBI Taxonomy" id="1052880"/>
    <lineage>
        <taxon>Eukaryota</taxon>
        <taxon>Fungi</taxon>
        <taxon>Fungi incertae sedis</taxon>
        <taxon>Zoopagomycota</taxon>
        <taxon>Kickxellomycotina</taxon>
        <taxon>Kickxellomycetes</taxon>
        <taxon>Kickxellales</taxon>
        <taxon>Kickxellaceae</taxon>
        <taxon>Coemansia</taxon>
    </lineage>
</organism>
<gene>
    <name evidence="3" type="ORF">LPJ64_002989</name>
</gene>
<keyword evidence="4" id="KW-1185">Reference proteome</keyword>
<evidence type="ECO:0000256" key="1">
    <source>
        <dbReference type="SAM" id="Coils"/>
    </source>
</evidence>
<dbReference type="Proteomes" id="UP001145021">
    <property type="component" value="Unassembled WGS sequence"/>
</dbReference>
<evidence type="ECO:0000256" key="2">
    <source>
        <dbReference type="SAM" id="MobiDB-lite"/>
    </source>
</evidence>
<comment type="caution">
    <text evidence="3">The sequence shown here is derived from an EMBL/GenBank/DDBJ whole genome shotgun (WGS) entry which is preliminary data.</text>
</comment>
<sequence>MPLFGSNKSRNAINRQTMFETNLDKKGLRSFEPFERKSLANMLATSVKSMFTRRTASNNSDNAASLQINTKRHSMIPSAAAVSAVRHIPSAPALCTSDIQIEGSDRYAEDRARALADTIKRLQQNSNMSQQEQDQRRQPSSPTESCRYPPTSPITPSSIGTGKTLPCFPEEDEYSDTNTDGAAGLLSNTSVNATANVNTNVNTNVDDEDKNSEPVYVLSAVTRAGISRLNSMHKSTDSKSTNRYSTSSSLTLAARSRPVSISTASSESSGFRDTVLPKHHMQRRHSLMLGDSRKALSQIAQSKSQATLVPKPISQTQTQTQTQVHPHSQRYIVTMTQNLNRRFQTPLHHEYEQRIYCLHSHYTDVIERLESQTRMQTLKMRKLEHELNELRKSNNFLKSKEAELRSRLLQNKTDARMSKKLVDFVDHYQQEMHRMTKETSAAQEWVVALAELVVGPKKKHQSWDDWLNLCLEALQQRRKTQSNEASPVQSLKC</sequence>
<evidence type="ECO:0000313" key="4">
    <source>
        <dbReference type="Proteomes" id="UP001145021"/>
    </source>
</evidence>
<protein>
    <submittedName>
        <fullName evidence="3">Uncharacterized protein</fullName>
    </submittedName>
</protein>
<dbReference type="EMBL" id="JANBOH010000107">
    <property type="protein sequence ID" value="KAJ1645406.1"/>
    <property type="molecule type" value="Genomic_DNA"/>
</dbReference>